<dbReference type="Gene3D" id="3.40.50.300">
    <property type="entry name" value="P-loop containing nucleotide triphosphate hydrolases"/>
    <property type="match status" value="1"/>
</dbReference>
<evidence type="ECO:0000256" key="1">
    <source>
        <dbReference type="ARBA" id="ARBA00009427"/>
    </source>
</evidence>
<dbReference type="InterPro" id="IPR003136">
    <property type="entry name" value="Cytidylate_kin"/>
</dbReference>
<dbReference type="GO" id="GO:0005524">
    <property type="term" value="F:ATP binding"/>
    <property type="evidence" value="ECO:0007669"/>
    <property type="project" value="UniProtKB-UniRule"/>
</dbReference>
<comment type="catalytic activity">
    <reaction evidence="7 8">
        <text>CMP + ATP = CDP + ADP</text>
        <dbReference type="Rhea" id="RHEA:11600"/>
        <dbReference type="ChEBI" id="CHEBI:30616"/>
        <dbReference type="ChEBI" id="CHEBI:58069"/>
        <dbReference type="ChEBI" id="CHEBI:60377"/>
        <dbReference type="ChEBI" id="CHEBI:456216"/>
        <dbReference type="EC" id="2.7.4.25"/>
    </reaction>
</comment>
<evidence type="ECO:0000256" key="4">
    <source>
        <dbReference type="ARBA" id="ARBA00022777"/>
    </source>
</evidence>
<dbReference type="AlphaFoldDB" id="A0A9D0YRY3"/>
<sequence>MKYYSIAIDGPSGAGKSTLARALAQEMGYLYVDTGAIYRTVGLAVQRRGVDPSDPQAVEQVLGQVDITMGYGEDGQQRMYLDGEDVSQAIRQHVISRYASQVAALAPVRAFLLNKQRHLADNHNVIMDGRDIGTVVLPQADVKIFLTADAKDRAQRRYLELLERGQQADLEQILADVVERDRQDMERAIAPLKQAEDATVVDTTGKDLEESHKLLLETIVAKLGREGVRP</sequence>
<dbReference type="Pfam" id="PF02224">
    <property type="entry name" value="Cytidylate_kin"/>
    <property type="match status" value="1"/>
</dbReference>
<feature type="binding site" evidence="8">
    <location>
        <begin position="10"/>
        <end position="18"/>
    </location>
    <ligand>
        <name>ATP</name>
        <dbReference type="ChEBI" id="CHEBI:30616"/>
    </ligand>
</feature>
<comment type="similarity">
    <text evidence="1 8">Belongs to the cytidylate kinase family. Type 1 subfamily.</text>
</comment>
<name>A0A9D0YRY3_9FIRM</name>
<evidence type="ECO:0000313" key="11">
    <source>
        <dbReference type="Proteomes" id="UP000886879"/>
    </source>
</evidence>
<dbReference type="EC" id="2.7.4.25" evidence="8"/>
<evidence type="ECO:0000256" key="6">
    <source>
        <dbReference type="ARBA" id="ARBA00047615"/>
    </source>
</evidence>
<comment type="subcellular location">
    <subcellularLocation>
        <location evidence="8">Cytoplasm</location>
    </subcellularLocation>
</comment>
<keyword evidence="3 8" id="KW-0547">Nucleotide-binding</keyword>
<protein>
    <recommendedName>
        <fullName evidence="8">Cytidylate kinase</fullName>
        <shortName evidence="8">CK</shortName>
        <ecNumber evidence="8">2.7.4.25</ecNumber>
    </recommendedName>
    <alternativeName>
        <fullName evidence="8">Cytidine monophosphate kinase</fullName>
        <shortName evidence="8">CMP kinase</shortName>
    </alternativeName>
</protein>
<reference evidence="10" key="2">
    <citation type="journal article" date="2021" name="PeerJ">
        <title>Extensive microbial diversity within the chicken gut microbiome revealed by metagenomics and culture.</title>
        <authorList>
            <person name="Gilroy R."/>
            <person name="Ravi A."/>
            <person name="Getino M."/>
            <person name="Pursley I."/>
            <person name="Horton D.L."/>
            <person name="Alikhan N.F."/>
            <person name="Baker D."/>
            <person name="Gharbi K."/>
            <person name="Hall N."/>
            <person name="Watson M."/>
            <person name="Adriaenssens E.M."/>
            <person name="Foster-Nyarko E."/>
            <person name="Jarju S."/>
            <person name="Secka A."/>
            <person name="Antonio M."/>
            <person name="Oren A."/>
            <person name="Chaudhuri R.R."/>
            <person name="La Ragione R."/>
            <person name="Hildebrand F."/>
            <person name="Pallen M.J."/>
        </authorList>
    </citation>
    <scope>NUCLEOTIDE SEQUENCE</scope>
    <source>
        <strain evidence="10">ChiGjej2B2-12916</strain>
    </source>
</reference>
<dbReference type="Proteomes" id="UP000886879">
    <property type="component" value="Unassembled WGS sequence"/>
</dbReference>
<comment type="catalytic activity">
    <reaction evidence="6 8">
        <text>dCMP + ATP = dCDP + ADP</text>
        <dbReference type="Rhea" id="RHEA:25094"/>
        <dbReference type="ChEBI" id="CHEBI:30616"/>
        <dbReference type="ChEBI" id="CHEBI:57566"/>
        <dbReference type="ChEBI" id="CHEBI:58593"/>
        <dbReference type="ChEBI" id="CHEBI:456216"/>
        <dbReference type="EC" id="2.7.4.25"/>
    </reaction>
</comment>
<comment type="caution">
    <text evidence="10">The sequence shown here is derived from an EMBL/GenBank/DDBJ whole genome shotgun (WGS) entry which is preliminary data.</text>
</comment>
<evidence type="ECO:0000256" key="8">
    <source>
        <dbReference type="HAMAP-Rule" id="MF_00238"/>
    </source>
</evidence>
<reference evidence="10" key="1">
    <citation type="submission" date="2020-10" db="EMBL/GenBank/DDBJ databases">
        <authorList>
            <person name="Gilroy R."/>
        </authorList>
    </citation>
    <scope>NUCLEOTIDE SEQUENCE</scope>
    <source>
        <strain evidence="10">ChiGjej2B2-12916</strain>
    </source>
</reference>
<evidence type="ECO:0000259" key="9">
    <source>
        <dbReference type="Pfam" id="PF02224"/>
    </source>
</evidence>
<keyword evidence="4 8" id="KW-0418">Kinase</keyword>
<dbReference type="EMBL" id="DVFO01000046">
    <property type="protein sequence ID" value="HIQ60867.1"/>
    <property type="molecule type" value="Genomic_DNA"/>
</dbReference>
<evidence type="ECO:0000256" key="5">
    <source>
        <dbReference type="ARBA" id="ARBA00022840"/>
    </source>
</evidence>
<evidence type="ECO:0000256" key="3">
    <source>
        <dbReference type="ARBA" id="ARBA00022741"/>
    </source>
</evidence>
<evidence type="ECO:0000313" key="10">
    <source>
        <dbReference type="EMBL" id="HIQ60867.1"/>
    </source>
</evidence>
<proteinExistence type="inferred from homology"/>
<feature type="domain" description="Cytidylate kinase" evidence="9">
    <location>
        <begin position="6"/>
        <end position="217"/>
    </location>
</feature>
<dbReference type="InterPro" id="IPR027417">
    <property type="entry name" value="P-loop_NTPase"/>
</dbReference>
<dbReference type="PANTHER" id="PTHR21299">
    <property type="entry name" value="CYTIDYLATE KINASE/PANTOATE-BETA-ALANINE LIGASE"/>
    <property type="match status" value="1"/>
</dbReference>
<dbReference type="CDD" id="cd02020">
    <property type="entry name" value="CMPK"/>
    <property type="match status" value="1"/>
</dbReference>
<keyword evidence="5 8" id="KW-0067">ATP-binding</keyword>
<keyword evidence="2 8" id="KW-0808">Transferase</keyword>
<gene>
    <name evidence="8" type="primary">cmk</name>
    <name evidence="10" type="ORF">IAD31_04640</name>
</gene>
<dbReference type="HAMAP" id="MF_00238">
    <property type="entry name" value="Cytidyl_kinase_type1"/>
    <property type="match status" value="1"/>
</dbReference>
<dbReference type="SUPFAM" id="SSF52540">
    <property type="entry name" value="P-loop containing nucleoside triphosphate hydrolases"/>
    <property type="match status" value="1"/>
</dbReference>
<dbReference type="GO" id="GO:0006220">
    <property type="term" value="P:pyrimidine nucleotide metabolic process"/>
    <property type="evidence" value="ECO:0007669"/>
    <property type="project" value="UniProtKB-UniRule"/>
</dbReference>
<dbReference type="PANTHER" id="PTHR21299:SF2">
    <property type="entry name" value="CYTIDYLATE KINASE"/>
    <property type="match status" value="1"/>
</dbReference>
<dbReference type="GO" id="GO:0036431">
    <property type="term" value="F:dCMP kinase activity"/>
    <property type="evidence" value="ECO:0007669"/>
    <property type="project" value="InterPro"/>
</dbReference>
<dbReference type="GO" id="GO:0005829">
    <property type="term" value="C:cytosol"/>
    <property type="evidence" value="ECO:0007669"/>
    <property type="project" value="TreeGrafter"/>
</dbReference>
<keyword evidence="8" id="KW-0963">Cytoplasm</keyword>
<dbReference type="GO" id="GO:0015949">
    <property type="term" value="P:nucleobase-containing small molecule interconversion"/>
    <property type="evidence" value="ECO:0007669"/>
    <property type="project" value="TreeGrafter"/>
</dbReference>
<evidence type="ECO:0000256" key="7">
    <source>
        <dbReference type="ARBA" id="ARBA00048478"/>
    </source>
</evidence>
<organism evidence="10 11">
    <name type="scientific">Candidatus Enterenecus faecium</name>
    <dbReference type="NCBI Taxonomy" id="2840780"/>
    <lineage>
        <taxon>Bacteria</taxon>
        <taxon>Bacillati</taxon>
        <taxon>Bacillota</taxon>
        <taxon>Clostridia</taxon>
        <taxon>Eubacteriales</taxon>
        <taxon>Candidatus Enterenecus</taxon>
    </lineage>
</organism>
<dbReference type="InterPro" id="IPR011994">
    <property type="entry name" value="Cytidylate_kinase_dom"/>
</dbReference>
<dbReference type="NCBIfam" id="TIGR00017">
    <property type="entry name" value="cmk"/>
    <property type="match status" value="1"/>
</dbReference>
<evidence type="ECO:0000256" key="2">
    <source>
        <dbReference type="ARBA" id="ARBA00022679"/>
    </source>
</evidence>
<accession>A0A9D0YRY3</accession>